<evidence type="ECO:0000313" key="2">
    <source>
        <dbReference type="Proteomes" id="UP000494245"/>
    </source>
</evidence>
<dbReference type="AlphaFoldDB" id="A0A6V8LKL6"/>
<comment type="caution">
    <text evidence="1">The sequence shown here is derived from an EMBL/GenBank/DDBJ whole genome shotgun (WGS) entry which is preliminary data.</text>
</comment>
<dbReference type="EMBL" id="BLTE01000001">
    <property type="protein sequence ID" value="GFK92224.1"/>
    <property type="molecule type" value="Genomic_DNA"/>
</dbReference>
<dbReference type="RefSeq" id="WP_173080164.1">
    <property type="nucleotide sequence ID" value="NZ_BLTE01000001.1"/>
</dbReference>
<reference evidence="1 2" key="2">
    <citation type="submission" date="2020-05" db="EMBL/GenBank/DDBJ databases">
        <title>Draft genome sequence of Desulfovibrio sp. strainFSS-1.</title>
        <authorList>
            <person name="Shimoshige H."/>
            <person name="Kobayashi H."/>
            <person name="Maekawa T."/>
        </authorList>
    </citation>
    <scope>NUCLEOTIDE SEQUENCE [LARGE SCALE GENOMIC DNA]</scope>
    <source>
        <strain evidence="1 2">SIID29052-01</strain>
    </source>
</reference>
<keyword evidence="2" id="KW-1185">Reference proteome</keyword>
<reference evidence="1 2" key="1">
    <citation type="submission" date="2020-04" db="EMBL/GenBank/DDBJ databases">
        <authorList>
            <consortium name="Desulfovibrio sp. FSS-1 genome sequencing consortium"/>
            <person name="Shimoshige H."/>
            <person name="Kobayashi H."/>
            <person name="Maekawa T."/>
        </authorList>
    </citation>
    <scope>NUCLEOTIDE SEQUENCE [LARGE SCALE GENOMIC DNA]</scope>
    <source>
        <strain evidence="1 2">SIID29052-01</strain>
    </source>
</reference>
<protein>
    <submittedName>
        <fullName evidence="1">Uncharacterized protein</fullName>
    </submittedName>
</protein>
<sequence length="113" mass="12584">MAGYIRLCDKNPDHHASRGKRSKIVRAKLEEMVGGKPDFHQQVLIRSVVPLWLQLEAWRLAFEAGEELSPDFMRVQGQVRATLAQLLATVPAAKTGTIKAAPKATDYLSQLMD</sequence>
<dbReference type="Proteomes" id="UP000494245">
    <property type="component" value="Unassembled WGS sequence"/>
</dbReference>
<organism evidence="1 2">
    <name type="scientific">Fundidesulfovibrio magnetotacticus</name>
    <dbReference type="NCBI Taxonomy" id="2730080"/>
    <lineage>
        <taxon>Bacteria</taxon>
        <taxon>Pseudomonadati</taxon>
        <taxon>Thermodesulfobacteriota</taxon>
        <taxon>Desulfovibrionia</taxon>
        <taxon>Desulfovibrionales</taxon>
        <taxon>Desulfovibrionaceae</taxon>
        <taxon>Fundidesulfovibrio</taxon>
    </lineage>
</organism>
<name>A0A6V8LKL6_9BACT</name>
<proteinExistence type="predicted"/>
<evidence type="ECO:0000313" key="1">
    <source>
        <dbReference type="EMBL" id="GFK92224.1"/>
    </source>
</evidence>
<gene>
    <name evidence="1" type="ORF">NNJEOMEG_00046</name>
</gene>
<accession>A0A6V8LKL6</accession>